<dbReference type="Gene3D" id="1.20.120.230">
    <property type="entry name" value="Alpha-catenin/vinculin-like"/>
    <property type="match status" value="3"/>
</dbReference>
<reference evidence="6 7" key="1">
    <citation type="journal article" date="2014" name="Nat. Genet.">
        <title>Whole-genome sequence of a flatfish provides insights into ZW sex chromosome evolution and adaptation to a benthic lifestyle.</title>
        <authorList>
            <person name="Chen S."/>
            <person name="Zhang G."/>
            <person name="Shao C."/>
            <person name="Huang Q."/>
            <person name="Liu G."/>
            <person name="Zhang P."/>
            <person name="Song W."/>
            <person name="An N."/>
            <person name="Chalopin D."/>
            <person name="Volff J.N."/>
            <person name="Hong Y."/>
            <person name="Li Q."/>
            <person name="Sha Z."/>
            <person name="Zhou H."/>
            <person name="Xie M."/>
            <person name="Yu Q."/>
            <person name="Liu Y."/>
            <person name="Xiang H."/>
            <person name="Wang N."/>
            <person name="Wu K."/>
            <person name="Yang C."/>
            <person name="Zhou Q."/>
            <person name="Liao X."/>
            <person name="Yang L."/>
            <person name="Hu Q."/>
            <person name="Zhang J."/>
            <person name="Meng L."/>
            <person name="Jin L."/>
            <person name="Tian Y."/>
            <person name="Lian J."/>
            <person name="Yang J."/>
            <person name="Miao G."/>
            <person name="Liu S."/>
            <person name="Liang Z."/>
            <person name="Yan F."/>
            <person name="Li Y."/>
            <person name="Sun B."/>
            <person name="Zhang H."/>
            <person name="Zhang J."/>
            <person name="Zhu Y."/>
            <person name="Du M."/>
            <person name="Zhao Y."/>
            <person name="Schartl M."/>
            <person name="Tang Q."/>
            <person name="Wang J."/>
        </authorList>
    </citation>
    <scope>NUCLEOTIDE SEQUENCE</scope>
</reference>
<dbReference type="InterPro" id="IPR006077">
    <property type="entry name" value="Vinculin/catenin"/>
</dbReference>
<dbReference type="PANTHER" id="PTHR18914:SF30">
    <property type="entry name" value="VINCULIN_ALPHA-CATENIN FAMILY MEMBER 1"/>
    <property type="match status" value="1"/>
</dbReference>
<dbReference type="Proteomes" id="UP000265120">
    <property type="component" value="Chromosome 12"/>
</dbReference>
<dbReference type="GO" id="GO:0051015">
    <property type="term" value="F:actin filament binding"/>
    <property type="evidence" value="ECO:0007669"/>
    <property type="project" value="InterPro"/>
</dbReference>
<keyword evidence="7" id="KW-1185">Reference proteome</keyword>
<feature type="coiled-coil region" evidence="4">
    <location>
        <begin position="457"/>
        <end position="484"/>
    </location>
</feature>
<reference evidence="6" key="2">
    <citation type="submission" date="2025-08" db="UniProtKB">
        <authorList>
            <consortium name="Ensembl"/>
        </authorList>
    </citation>
    <scope>IDENTIFICATION</scope>
</reference>
<dbReference type="PANTHER" id="PTHR18914">
    <property type="entry name" value="ALPHA CATENIN"/>
    <property type="match status" value="1"/>
</dbReference>
<evidence type="ECO:0000256" key="2">
    <source>
        <dbReference type="ARBA" id="ARBA00008376"/>
    </source>
</evidence>
<name>A0A3P8VVU9_CYNSE</name>
<comment type="subcellular location">
    <subcellularLocation>
        <location evidence="1">Cytoplasm</location>
    </subcellularLocation>
</comment>
<dbReference type="SUPFAM" id="SSF47220">
    <property type="entry name" value="alpha-catenin/vinculin-like"/>
    <property type="match status" value="2"/>
</dbReference>
<dbReference type="Pfam" id="PF01044">
    <property type="entry name" value="Vinculin"/>
    <property type="match status" value="2"/>
</dbReference>
<dbReference type="GO" id="GO:0016342">
    <property type="term" value="C:catenin complex"/>
    <property type="evidence" value="ECO:0007669"/>
    <property type="project" value="TreeGrafter"/>
</dbReference>
<sequence length="1376" mass="153514">MSSLFDHGLIRTRAVEQVVAPISCHLCRLVLLCEGAEDPEHFIHLEEAGRAVAKATENLAAVASKRISETDDEVLLMEMSSLLDSVSVSGQHVLLAAQKLSIQPGVALYREELISATQNVFLAVVLLVDDDASIRRVVAAADHVLERLSELGSSLDVSSFLRSFQMFSEALLQLNSLTLERANSLQDPTQTKELFDSLDTLKRCISMLHTAMVTTIKHPTCEQAQAAKRYILDKVHGTVGDIVMTLNSECHKGTLGPYGYYTEKRNSVLQILSTSSPSTVTDSGFDSLVRDLVFHCMVVANSSRREFQQKVVSHCRQVLHFWADLKRILKSADNCDEQSFERTSAVLAEQIQILDKDVMTTVLYQVLDTFLTAFPTFEEVSRVMRQIQVADSSPDNDLNCLQHLVEDFISSTDGITEVANLVSSVALDAKSLENVENSRVCLSRLRAQMAALSLELADNSLQTVEKLKEICQKWEEETGQLQDAVSDVLDVKEFSSVAISEMISDRQGCYTAYREQNYQLFNEQAANFICHMKLVVHSVKRHLDRSDNPIYRNGLLVLLRQVQSSQTKVCDSVRAMLLGSCLNVEEYSTFSDSVSTVIQHVKVLREGLDGQQHPHLLSPLREVQTMGGSPSPLFHSSEVVVKVPHKYDSKDLKTPGVSKVPKQIHKRHDLDLLPLLCEVVTVTKEKDVTRLNQVCTGVLELSNYYVHATKEALAIVDAVDCQTLESFRAELVSLTPLLIQTAQETAMSSAMSTEGLFKHSSHFCDLINHIRKILLPVVGTWYHTVNTELSTGATTVKQQLSAMMDLCTEVVQLLTSSDVTSHSNTHETFGILHNKLNKAQNNTRCLVDFSTSYEGNTDQLEGLCILWGLSIQILLNSVDRILGTSTVVNQLSSQKQLSVLSENSLRIQEAARITSLNCRSAYKSKQLTECRAELKSLTEDYLQAAEELGLTPSVIQLAKAEFFRRRLLIKIKLLSGHLSKVNKEYEDVLKDIVNIAISAAKHFRGNLAEDTDRQFEQATKALVGNVKSATKCVEDSLNYVKDPRARSNLRSINDHLSFQISDVISRARLILETQYICDTLSLDVQIHCWSAKAHYVVDEISRQDGIHPDIKEHIRTGLQGQLAEPKVQEEKCPSTEAVTYWPIIVPTIYFVGKQSDVARCGAYRDSSSLTYTSLYLKQESDSWDPKDNRIVQVTRKMADIICYMTQYLRKKGPIPVRTIRGHCLSSLAHYLFSLLFHIFIANHCLDKQCMVELSLIVEQILTITNQLNIISSVNAVTPGSKSSDEILVKNTQNLLQIVLRGVRAAETACITGLKQPEPHSDGAEATALCFQWRRNLELHRAQQTSNPETDELGLRKTSSHPLAPSLAPPVDALQKL</sequence>
<feature type="compositionally biased region" description="Low complexity" evidence="5">
    <location>
        <begin position="1359"/>
        <end position="1369"/>
    </location>
</feature>
<dbReference type="GeneTree" id="ENSGT01030000234543"/>
<proteinExistence type="inferred from homology"/>
<evidence type="ECO:0000313" key="6">
    <source>
        <dbReference type="Ensembl" id="ENSCSEP00000019358.1"/>
    </source>
</evidence>
<dbReference type="InterPro" id="IPR036723">
    <property type="entry name" value="Alpha-catenin/vinculin-like_sf"/>
</dbReference>
<protein>
    <submittedName>
        <fullName evidence="6">Uncharacterized LOC112487834</fullName>
    </submittedName>
</protein>
<dbReference type="Ensembl" id="ENSCSET00000019596.1">
    <property type="protein sequence ID" value="ENSCSEP00000019358.1"/>
    <property type="gene ID" value="ENSCSEG00000012365.1"/>
</dbReference>
<evidence type="ECO:0000256" key="5">
    <source>
        <dbReference type="SAM" id="MobiDB-lite"/>
    </source>
</evidence>
<accession>A0A3P8VVU9</accession>
<dbReference type="GO" id="GO:0008013">
    <property type="term" value="F:beta-catenin binding"/>
    <property type="evidence" value="ECO:0007669"/>
    <property type="project" value="TreeGrafter"/>
</dbReference>
<dbReference type="Gene3D" id="1.20.120.810">
    <property type="entry name" value="Vinculin, Vh2 four-helix bundle"/>
    <property type="match status" value="1"/>
</dbReference>
<dbReference type="GO" id="GO:0005737">
    <property type="term" value="C:cytoplasm"/>
    <property type="evidence" value="ECO:0007669"/>
    <property type="project" value="UniProtKB-SubCell"/>
</dbReference>
<dbReference type="GO" id="GO:0098609">
    <property type="term" value="P:cell-cell adhesion"/>
    <property type="evidence" value="ECO:0007669"/>
    <property type="project" value="TreeGrafter"/>
</dbReference>
<evidence type="ECO:0000256" key="4">
    <source>
        <dbReference type="SAM" id="Coils"/>
    </source>
</evidence>
<keyword evidence="3" id="KW-0963">Cytoplasm</keyword>
<dbReference type="GO" id="GO:0016477">
    <property type="term" value="P:cell migration"/>
    <property type="evidence" value="ECO:0007669"/>
    <property type="project" value="TreeGrafter"/>
</dbReference>
<feature type="region of interest" description="Disordered" evidence="5">
    <location>
        <begin position="1340"/>
        <end position="1376"/>
    </location>
</feature>
<evidence type="ECO:0000256" key="3">
    <source>
        <dbReference type="ARBA" id="ARBA00022490"/>
    </source>
</evidence>
<evidence type="ECO:0000313" key="7">
    <source>
        <dbReference type="Proteomes" id="UP000265120"/>
    </source>
</evidence>
<evidence type="ECO:0000256" key="1">
    <source>
        <dbReference type="ARBA" id="ARBA00004496"/>
    </source>
</evidence>
<keyword evidence="4" id="KW-0175">Coiled coil</keyword>
<reference evidence="6" key="3">
    <citation type="submission" date="2025-09" db="UniProtKB">
        <authorList>
            <consortium name="Ensembl"/>
        </authorList>
    </citation>
    <scope>IDENTIFICATION</scope>
</reference>
<dbReference type="GO" id="GO:0005912">
    <property type="term" value="C:adherens junction"/>
    <property type="evidence" value="ECO:0007669"/>
    <property type="project" value="TreeGrafter"/>
</dbReference>
<comment type="similarity">
    <text evidence="2">Belongs to the vinculin/alpha-catenin family.</text>
</comment>
<organism evidence="6 7">
    <name type="scientific">Cynoglossus semilaevis</name>
    <name type="common">Tongue sole</name>
    <dbReference type="NCBI Taxonomy" id="244447"/>
    <lineage>
        <taxon>Eukaryota</taxon>
        <taxon>Metazoa</taxon>
        <taxon>Chordata</taxon>
        <taxon>Craniata</taxon>
        <taxon>Vertebrata</taxon>
        <taxon>Euteleostomi</taxon>
        <taxon>Actinopterygii</taxon>
        <taxon>Neopterygii</taxon>
        <taxon>Teleostei</taxon>
        <taxon>Neoteleostei</taxon>
        <taxon>Acanthomorphata</taxon>
        <taxon>Carangaria</taxon>
        <taxon>Pleuronectiformes</taxon>
        <taxon>Pleuronectoidei</taxon>
        <taxon>Cynoglossidae</taxon>
        <taxon>Cynoglossinae</taxon>
        <taxon>Cynoglossus</taxon>
    </lineage>
</organism>